<dbReference type="SUPFAM" id="SSF81321">
    <property type="entry name" value="Family A G protein-coupled receptor-like"/>
    <property type="match status" value="1"/>
</dbReference>
<evidence type="ECO:0000313" key="8">
    <source>
        <dbReference type="EMBL" id="GIQ84684.1"/>
    </source>
</evidence>
<evidence type="ECO:0000256" key="1">
    <source>
        <dbReference type="ARBA" id="ARBA00004141"/>
    </source>
</evidence>
<sequence length="279" mass="31517">MVAVADLFASMAYIEVFFGLTETETGCKIQGAQSHFFELASVLGTGTMSVYLYQIFLFTSLYSTSEPPHATRRIVTSWVFTYGVPLATALYVGVNDGFGPASVWCWIYCDDVVAPKGCTWRMTLFYYELYACLLFNIVTYIVIFFVLRSKGGKGNKDVYSRKVAKKLRMYLLAFAGAWVAPCVNRLFQSFYDSDFSLPWLDYVMAFTNPLMGFLDAVVYSSNSGAWKMWRDGVLDIWPDGYVVKDNSRLRQRTRPQAMSPTRQPDLSCPDMNDVGNGVI</sequence>
<keyword evidence="3 6" id="KW-1133">Transmembrane helix</keyword>
<evidence type="ECO:0000256" key="5">
    <source>
        <dbReference type="SAM" id="MobiDB-lite"/>
    </source>
</evidence>
<organism evidence="8 9">
    <name type="scientific">Kipferlia bialata</name>
    <dbReference type="NCBI Taxonomy" id="797122"/>
    <lineage>
        <taxon>Eukaryota</taxon>
        <taxon>Metamonada</taxon>
        <taxon>Carpediemonas-like organisms</taxon>
        <taxon>Kipferlia</taxon>
    </lineage>
</organism>
<dbReference type="PANTHER" id="PTHR23112">
    <property type="entry name" value="G PROTEIN-COUPLED RECEPTOR 157-RELATED"/>
    <property type="match status" value="1"/>
</dbReference>
<feature type="domain" description="G-protein coupled receptors family 1 profile" evidence="7">
    <location>
        <begin position="1"/>
        <end position="219"/>
    </location>
</feature>
<dbReference type="PANTHER" id="PTHR23112:SF0">
    <property type="entry name" value="TRANSMEMBRANE PROTEIN 116"/>
    <property type="match status" value="1"/>
</dbReference>
<name>A0A9K3CWQ1_9EUKA</name>
<evidence type="ECO:0000256" key="4">
    <source>
        <dbReference type="ARBA" id="ARBA00023136"/>
    </source>
</evidence>
<feature type="compositionally biased region" description="Polar residues" evidence="5">
    <location>
        <begin position="254"/>
        <end position="264"/>
    </location>
</feature>
<accession>A0A9K3CWQ1</accession>
<dbReference type="OrthoDB" id="100006at2759"/>
<dbReference type="Gene3D" id="1.20.1070.10">
    <property type="entry name" value="Rhodopsin 7-helix transmembrane proteins"/>
    <property type="match status" value="1"/>
</dbReference>
<evidence type="ECO:0000313" key="9">
    <source>
        <dbReference type="Proteomes" id="UP000265618"/>
    </source>
</evidence>
<dbReference type="GO" id="GO:0007189">
    <property type="term" value="P:adenylate cyclase-activating G protein-coupled receptor signaling pathway"/>
    <property type="evidence" value="ECO:0007669"/>
    <property type="project" value="TreeGrafter"/>
</dbReference>
<dbReference type="Proteomes" id="UP000265618">
    <property type="component" value="Unassembled WGS sequence"/>
</dbReference>
<dbReference type="GO" id="GO:0005886">
    <property type="term" value="C:plasma membrane"/>
    <property type="evidence" value="ECO:0007669"/>
    <property type="project" value="TreeGrafter"/>
</dbReference>
<dbReference type="Pfam" id="PF05462">
    <property type="entry name" value="Dicty_CAR"/>
    <property type="match status" value="1"/>
</dbReference>
<evidence type="ECO:0000256" key="2">
    <source>
        <dbReference type="ARBA" id="ARBA00022692"/>
    </source>
</evidence>
<dbReference type="PRINTS" id="PR02001">
    <property type="entry name" value="GCR1CAMPR"/>
</dbReference>
<evidence type="ECO:0000256" key="3">
    <source>
        <dbReference type="ARBA" id="ARBA00022989"/>
    </source>
</evidence>
<keyword evidence="2 6" id="KW-0812">Transmembrane</keyword>
<keyword evidence="4 6" id="KW-0472">Membrane</keyword>
<feature type="transmembrane region" description="Helical" evidence="6">
    <location>
        <begin position="39"/>
        <end position="62"/>
    </location>
</feature>
<feature type="transmembrane region" description="Helical" evidence="6">
    <location>
        <begin position="167"/>
        <end position="187"/>
    </location>
</feature>
<proteinExistence type="predicted"/>
<evidence type="ECO:0000259" key="7">
    <source>
        <dbReference type="PROSITE" id="PS50262"/>
    </source>
</evidence>
<evidence type="ECO:0000256" key="6">
    <source>
        <dbReference type="SAM" id="Phobius"/>
    </source>
</evidence>
<comment type="subcellular location">
    <subcellularLocation>
        <location evidence="1">Membrane</location>
        <topology evidence="1">Multi-pass membrane protein</topology>
    </subcellularLocation>
</comment>
<feature type="transmembrane region" description="Helical" evidence="6">
    <location>
        <begin position="124"/>
        <end position="147"/>
    </location>
</feature>
<dbReference type="InterPro" id="IPR022343">
    <property type="entry name" value="GCR1-cAMP_receptor"/>
</dbReference>
<feature type="transmembrane region" description="Helical" evidence="6">
    <location>
        <begin position="74"/>
        <end position="94"/>
    </location>
</feature>
<reference evidence="8 9" key="1">
    <citation type="journal article" date="2018" name="PLoS ONE">
        <title>The draft genome of Kipferlia bialata reveals reductive genome evolution in fornicate parasites.</title>
        <authorList>
            <person name="Tanifuji G."/>
            <person name="Takabayashi S."/>
            <person name="Kume K."/>
            <person name="Takagi M."/>
            <person name="Nakayama T."/>
            <person name="Kamikawa R."/>
            <person name="Inagaki Y."/>
            <person name="Hashimoto T."/>
        </authorList>
    </citation>
    <scope>NUCLEOTIDE SEQUENCE [LARGE SCALE GENOMIC DNA]</scope>
    <source>
        <strain evidence="8">NY0173</strain>
    </source>
</reference>
<dbReference type="GO" id="GO:0004930">
    <property type="term" value="F:G protein-coupled receptor activity"/>
    <property type="evidence" value="ECO:0007669"/>
    <property type="project" value="TreeGrafter"/>
</dbReference>
<feature type="region of interest" description="Disordered" evidence="5">
    <location>
        <begin position="252"/>
        <end position="279"/>
    </location>
</feature>
<feature type="transmembrane region" description="Helical" evidence="6">
    <location>
        <begin position="199"/>
        <end position="220"/>
    </location>
</feature>
<dbReference type="PROSITE" id="PS50262">
    <property type="entry name" value="G_PROTEIN_RECEP_F1_2"/>
    <property type="match status" value="1"/>
</dbReference>
<dbReference type="InterPro" id="IPR017452">
    <property type="entry name" value="GPCR_Rhodpsn_7TM"/>
</dbReference>
<dbReference type="AlphaFoldDB" id="A0A9K3CWQ1"/>
<keyword evidence="8" id="KW-0675">Receptor</keyword>
<gene>
    <name evidence="8" type="ORF">KIPB_006228</name>
</gene>
<keyword evidence="9" id="KW-1185">Reference proteome</keyword>
<comment type="caution">
    <text evidence="8">The sequence shown here is derived from an EMBL/GenBank/DDBJ whole genome shotgun (WGS) entry which is preliminary data.</text>
</comment>
<protein>
    <submittedName>
        <fullName evidence="8">GCR1-cAMP receptor</fullName>
    </submittedName>
</protein>
<dbReference type="EMBL" id="BDIP01001575">
    <property type="protein sequence ID" value="GIQ84684.1"/>
    <property type="molecule type" value="Genomic_DNA"/>
</dbReference>